<dbReference type="Proteomes" id="UP001569154">
    <property type="component" value="Unassembled WGS sequence"/>
</dbReference>
<sequence length="454" mass="51428">MQTMLTVPVTLRKKACINLWSAPNMDVESFHYHVDGDGEEIVGLADRYGVLGSGRAAIFSGGFVKGIGPTPLVNEERHFYSTGSLIITDAVMEVIYLEAIDRLVDNAIKPLMLSLTDVMEEINLESAIDAGYDLDDVPLDRKIDHGALLGREIPTRIAHIYPLELNRQEIIEYLVSHNPDIADDKYCFVIQKFLIKVANILAVLFINRFSVGTTAISNFSIHGVPFDTASSSFLRDFRNCWIASGKIPVWEENKVILNDLTSYTVDFLGIYDVDDIDGSVEMIDETYEKIDQIWEDALHRVSLLMLGLTLEEIDCFEKEAVLPIQKAIIGYLQEGTIDYDLYDGDIADWRAPKWVGLHFDEELPALVAERKQTSFAPLNEAFSDFNFTFTDEHVERCKMITASRLPLTNVPTLELKLRNLRNVDGNIDFEGYRSVIDEAFLYMDEIFPKDENKN</sequence>
<dbReference type="EMBL" id="JBGONM010000038">
    <property type="protein sequence ID" value="MEZ8082551.1"/>
    <property type="molecule type" value="Genomic_DNA"/>
</dbReference>
<reference evidence="1 2" key="1">
    <citation type="submission" date="2024-06" db="EMBL/GenBank/DDBJ databases">
        <authorList>
            <person name="Steensen K."/>
            <person name="Seneca J."/>
            <person name="Bartlau N."/>
            <person name="Yu A.X."/>
            <person name="Polz M.F."/>
        </authorList>
    </citation>
    <scope>NUCLEOTIDE SEQUENCE [LARGE SCALE GENOMIC DNA]</scope>
    <source>
        <strain evidence="1 2">1F260</strain>
    </source>
</reference>
<keyword evidence="2" id="KW-1185">Reference proteome</keyword>
<evidence type="ECO:0000313" key="2">
    <source>
        <dbReference type="Proteomes" id="UP001569154"/>
    </source>
</evidence>
<comment type="caution">
    <text evidence="1">The sequence shown here is derived from an EMBL/GenBank/DDBJ whole genome shotgun (WGS) entry which is preliminary data.</text>
</comment>
<name>A0ABV4L4B5_9GAMM</name>
<proteinExistence type="predicted"/>
<dbReference type="RefSeq" id="WP_017013035.1">
    <property type="nucleotide sequence ID" value="NZ_AJYG02000064.1"/>
</dbReference>
<protein>
    <submittedName>
        <fullName evidence="1">Uncharacterized protein</fullName>
    </submittedName>
</protein>
<evidence type="ECO:0000313" key="1">
    <source>
        <dbReference type="EMBL" id="MEZ8082551.1"/>
    </source>
</evidence>
<gene>
    <name evidence="1" type="ORF">ACED35_15635</name>
</gene>
<accession>A0ABV4L4B5</accession>
<organism evidence="1 2">
    <name type="scientific">Enterovibrio norvegicus</name>
    <dbReference type="NCBI Taxonomy" id="188144"/>
    <lineage>
        <taxon>Bacteria</taxon>
        <taxon>Pseudomonadati</taxon>
        <taxon>Pseudomonadota</taxon>
        <taxon>Gammaproteobacteria</taxon>
        <taxon>Vibrionales</taxon>
        <taxon>Vibrionaceae</taxon>
        <taxon>Enterovibrio</taxon>
    </lineage>
</organism>